<protein>
    <recommendedName>
        <fullName evidence="2">Phosphoesterase</fullName>
        <ecNumber evidence="2">3.1.4.-</ecNumber>
    </recommendedName>
</protein>
<dbReference type="KEGG" id="jeh:EJN90_13150"/>
<evidence type="ECO:0000256" key="2">
    <source>
        <dbReference type="RuleBase" id="RU362039"/>
    </source>
</evidence>
<dbReference type="GO" id="GO:0016787">
    <property type="term" value="F:hydrolase activity"/>
    <property type="evidence" value="ECO:0007669"/>
    <property type="project" value="UniProtKB-UniRule"/>
</dbReference>
<keyword evidence="2" id="KW-0479">Metal-binding</keyword>
<name>A0A3S9HDR8_9LACT</name>
<keyword evidence="5" id="KW-1185">Reference proteome</keyword>
<dbReference type="SUPFAM" id="SSF56300">
    <property type="entry name" value="Metallo-dependent phosphatases"/>
    <property type="match status" value="1"/>
</dbReference>
<evidence type="ECO:0000256" key="1">
    <source>
        <dbReference type="ARBA" id="ARBA00008950"/>
    </source>
</evidence>
<comment type="cofactor">
    <cofactor evidence="2">
        <name>a divalent metal cation</name>
        <dbReference type="ChEBI" id="CHEBI:60240"/>
    </cofactor>
</comment>
<dbReference type="RefSeq" id="WP_126112001.1">
    <property type="nucleotide sequence ID" value="NZ_CP034465.1"/>
</dbReference>
<dbReference type="Pfam" id="PF12850">
    <property type="entry name" value="Metallophos_2"/>
    <property type="match status" value="1"/>
</dbReference>
<evidence type="ECO:0000313" key="4">
    <source>
        <dbReference type="EMBL" id="AZP05519.1"/>
    </source>
</evidence>
<dbReference type="Proteomes" id="UP000273326">
    <property type="component" value="Chromosome"/>
</dbReference>
<dbReference type="InterPro" id="IPR024654">
    <property type="entry name" value="Calcineurin-like_PHP_lpxH"/>
</dbReference>
<reference evidence="5" key="1">
    <citation type="submission" date="2018-12" db="EMBL/GenBank/DDBJ databases">
        <title>Complete genome sequencing of Jeotgalibaca sp. H21T32.</title>
        <authorList>
            <person name="Bae J.-W."/>
            <person name="Lee S.-Y."/>
        </authorList>
    </citation>
    <scope>NUCLEOTIDE SEQUENCE [LARGE SCALE GENOMIC DNA]</scope>
    <source>
        <strain evidence="5">H21T32</strain>
    </source>
</reference>
<gene>
    <name evidence="4" type="ORF">EJN90_13150</name>
</gene>
<accession>A0A3S9HDR8</accession>
<dbReference type="OrthoDB" id="9800565at2"/>
<feature type="domain" description="Calcineurin-like phosphoesterase" evidence="3">
    <location>
        <begin position="1"/>
        <end position="146"/>
    </location>
</feature>
<dbReference type="InterPro" id="IPR029052">
    <property type="entry name" value="Metallo-depent_PP-like"/>
</dbReference>
<dbReference type="AlphaFoldDB" id="A0A3S9HDR8"/>
<dbReference type="NCBIfam" id="TIGR00040">
    <property type="entry name" value="yfcE"/>
    <property type="match status" value="1"/>
</dbReference>
<comment type="similarity">
    <text evidence="1 2">Belongs to the metallophosphoesterase superfamily. YfcE family.</text>
</comment>
<dbReference type="EC" id="3.1.4.-" evidence="2"/>
<dbReference type="GO" id="GO:0046872">
    <property type="term" value="F:metal ion binding"/>
    <property type="evidence" value="ECO:0007669"/>
    <property type="project" value="UniProtKB-KW"/>
</dbReference>
<organism evidence="4 5">
    <name type="scientific">Jeotgalibaca ciconiae</name>
    <dbReference type="NCBI Taxonomy" id="2496265"/>
    <lineage>
        <taxon>Bacteria</taxon>
        <taxon>Bacillati</taxon>
        <taxon>Bacillota</taxon>
        <taxon>Bacilli</taxon>
        <taxon>Lactobacillales</taxon>
        <taxon>Carnobacteriaceae</taxon>
        <taxon>Jeotgalibaca</taxon>
    </lineage>
</organism>
<evidence type="ECO:0000313" key="5">
    <source>
        <dbReference type="Proteomes" id="UP000273326"/>
    </source>
</evidence>
<evidence type="ECO:0000259" key="3">
    <source>
        <dbReference type="Pfam" id="PF12850"/>
    </source>
</evidence>
<dbReference type="PANTHER" id="PTHR11124">
    <property type="entry name" value="VACUOLAR SORTING PROTEIN VPS29"/>
    <property type="match status" value="1"/>
</dbReference>
<proteinExistence type="inferred from homology"/>
<dbReference type="EMBL" id="CP034465">
    <property type="protein sequence ID" value="AZP05519.1"/>
    <property type="molecule type" value="Genomic_DNA"/>
</dbReference>
<dbReference type="InterPro" id="IPR000979">
    <property type="entry name" value="Phosphodiesterase_MJ0936/Vps29"/>
</dbReference>
<sequence>MRLLIVSDSHGNSHILDELVEKYIDHVDKFVHCGDSELPDNHLVWNIMDTVSGNCDFYADFKDIHIERETAFPYAIVHGHHHNVKWTLEDLKEFAKLNKLSFMFYGHSHILKFDYEDGIFFINPGSIQSPRGLLREKTYCLLEANDTTVKIRVFDDQHEELPELFQKWELTQV</sequence>
<dbReference type="Gene3D" id="3.60.21.10">
    <property type="match status" value="1"/>
</dbReference>